<evidence type="ECO:0000256" key="1">
    <source>
        <dbReference type="ARBA" id="ARBA00004651"/>
    </source>
</evidence>
<evidence type="ECO:0000256" key="3">
    <source>
        <dbReference type="ARBA" id="ARBA00022692"/>
    </source>
</evidence>
<reference evidence="8 9" key="1">
    <citation type="submission" date="2020-07" db="EMBL/GenBank/DDBJ databases">
        <title>Genomic Encyclopedia of Type Strains, Phase III (KMG-III): the genomes of soil and plant-associated and newly described type strains.</title>
        <authorList>
            <person name="Whitman W."/>
        </authorList>
    </citation>
    <scope>NUCLEOTIDE SEQUENCE [LARGE SCALE GENOMIC DNA]</scope>
    <source>
        <strain evidence="8 9">CECT 8576</strain>
    </source>
</reference>
<dbReference type="Proteomes" id="UP000548304">
    <property type="component" value="Unassembled WGS sequence"/>
</dbReference>
<dbReference type="RefSeq" id="WP_343075329.1">
    <property type="nucleotide sequence ID" value="NZ_JACBYW010000007.1"/>
</dbReference>
<evidence type="ECO:0000256" key="4">
    <source>
        <dbReference type="ARBA" id="ARBA00022989"/>
    </source>
</evidence>
<dbReference type="Pfam" id="PF00482">
    <property type="entry name" value="T2SSF"/>
    <property type="match status" value="1"/>
</dbReference>
<name>A0A852ZAE9_9ACTN</name>
<gene>
    <name evidence="8" type="ORF">FHR84_003863</name>
</gene>
<dbReference type="GO" id="GO:0005886">
    <property type="term" value="C:plasma membrane"/>
    <property type="evidence" value="ECO:0007669"/>
    <property type="project" value="UniProtKB-SubCell"/>
</dbReference>
<dbReference type="PANTHER" id="PTHR35007:SF3">
    <property type="entry name" value="POSSIBLE CONSERVED ALANINE RICH MEMBRANE PROTEIN"/>
    <property type="match status" value="1"/>
</dbReference>
<evidence type="ECO:0000313" key="8">
    <source>
        <dbReference type="EMBL" id="NYH80506.1"/>
    </source>
</evidence>
<accession>A0A852ZAE9</accession>
<evidence type="ECO:0000256" key="5">
    <source>
        <dbReference type="ARBA" id="ARBA00023136"/>
    </source>
</evidence>
<sequence length="186" mass="19450">MLTALMGFLLVGPGIAVLAGTGVGWSVSRVLGRSGARSTTHPLGVASGWNLLAVGLRAGLSTTVLLREVAEEFEGAAAEGLREVACALELGTDSVSAWEPALRHSETAELARAARRSARSGSGLARVADELIVRAREEVREDAAARAGRVEVWVSAPLGLCFLPAFFCLGVLPVVLGMLQRLGPHW</sequence>
<keyword evidence="3 6" id="KW-0812">Transmembrane</keyword>
<evidence type="ECO:0000259" key="7">
    <source>
        <dbReference type="Pfam" id="PF00482"/>
    </source>
</evidence>
<dbReference type="AlphaFoldDB" id="A0A852ZAE9"/>
<dbReference type="PANTHER" id="PTHR35007">
    <property type="entry name" value="INTEGRAL MEMBRANE PROTEIN-RELATED"/>
    <property type="match status" value="1"/>
</dbReference>
<keyword evidence="2" id="KW-1003">Cell membrane</keyword>
<dbReference type="InterPro" id="IPR018076">
    <property type="entry name" value="T2SS_GspF_dom"/>
</dbReference>
<evidence type="ECO:0000313" key="9">
    <source>
        <dbReference type="Proteomes" id="UP000548304"/>
    </source>
</evidence>
<evidence type="ECO:0000256" key="6">
    <source>
        <dbReference type="SAM" id="Phobius"/>
    </source>
</evidence>
<feature type="transmembrane region" description="Helical" evidence="6">
    <location>
        <begin position="156"/>
        <end position="179"/>
    </location>
</feature>
<keyword evidence="5 6" id="KW-0472">Membrane</keyword>
<dbReference type="EMBL" id="JACBYW010000007">
    <property type="protein sequence ID" value="NYH80506.1"/>
    <property type="molecule type" value="Genomic_DNA"/>
</dbReference>
<keyword evidence="9" id="KW-1185">Reference proteome</keyword>
<comment type="caution">
    <text evidence="8">The sequence shown here is derived from an EMBL/GenBank/DDBJ whole genome shotgun (WGS) entry which is preliminary data.</text>
</comment>
<feature type="transmembrane region" description="Helical" evidence="6">
    <location>
        <begin position="6"/>
        <end position="27"/>
    </location>
</feature>
<evidence type="ECO:0000256" key="2">
    <source>
        <dbReference type="ARBA" id="ARBA00022475"/>
    </source>
</evidence>
<keyword evidence="4 6" id="KW-1133">Transmembrane helix</keyword>
<comment type="subcellular location">
    <subcellularLocation>
        <location evidence="1">Cell membrane</location>
        <topology evidence="1">Multi-pass membrane protein</topology>
    </subcellularLocation>
</comment>
<feature type="domain" description="Type II secretion system protein GspF" evidence="7">
    <location>
        <begin position="51"/>
        <end position="169"/>
    </location>
</feature>
<proteinExistence type="predicted"/>
<organism evidence="8 9">
    <name type="scientific">Actinopolyspora biskrensis</name>
    <dbReference type="NCBI Taxonomy" id="1470178"/>
    <lineage>
        <taxon>Bacteria</taxon>
        <taxon>Bacillati</taxon>
        <taxon>Actinomycetota</taxon>
        <taxon>Actinomycetes</taxon>
        <taxon>Actinopolysporales</taxon>
        <taxon>Actinopolysporaceae</taxon>
        <taxon>Actinopolyspora</taxon>
    </lineage>
</organism>
<protein>
    <submittedName>
        <fullName evidence="8">Flp pilus assembly protein TadB</fullName>
    </submittedName>
</protein>